<dbReference type="AlphaFoldDB" id="A0A9P4M0U7"/>
<gene>
    <name evidence="1" type="ORF">K490DRAFT_40170</name>
</gene>
<reference evidence="1" key="1">
    <citation type="journal article" date="2020" name="Stud. Mycol.">
        <title>101 Dothideomycetes genomes: a test case for predicting lifestyles and emergence of pathogens.</title>
        <authorList>
            <person name="Haridas S."/>
            <person name="Albert R."/>
            <person name="Binder M."/>
            <person name="Bloem J."/>
            <person name="Labutti K."/>
            <person name="Salamov A."/>
            <person name="Andreopoulos B."/>
            <person name="Baker S."/>
            <person name="Barry K."/>
            <person name="Bills G."/>
            <person name="Bluhm B."/>
            <person name="Cannon C."/>
            <person name="Castanera R."/>
            <person name="Culley D."/>
            <person name="Daum C."/>
            <person name="Ezra D."/>
            <person name="Gonzalez J."/>
            <person name="Henrissat B."/>
            <person name="Kuo A."/>
            <person name="Liang C."/>
            <person name="Lipzen A."/>
            <person name="Lutzoni F."/>
            <person name="Magnuson J."/>
            <person name="Mondo S."/>
            <person name="Nolan M."/>
            <person name="Ohm R."/>
            <person name="Pangilinan J."/>
            <person name="Park H.-J."/>
            <person name="Ramirez L."/>
            <person name="Alfaro M."/>
            <person name="Sun H."/>
            <person name="Tritt A."/>
            <person name="Yoshinaga Y."/>
            <person name="Zwiers L.-H."/>
            <person name="Turgeon B."/>
            <person name="Goodwin S."/>
            <person name="Spatafora J."/>
            <person name="Crous P."/>
            <person name="Grigoriev I."/>
        </authorList>
    </citation>
    <scope>NUCLEOTIDE SEQUENCE</scope>
    <source>
        <strain evidence="1">CBS 121410</strain>
    </source>
</reference>
<protein>
    <submittedName>
        <fullName evidence="1">Uncharacterized protein</fullName>
    </submittedName>
</protein>
<sequence length="150" mass="17443">MEATLKRRSHAQQFASKIATLRLALCPLYPLPAGAPHPCFPSTILNFWLLSESQLDSLAAYYSQVTRDEYTDQYPKPMDWDADFMAEAPMTDAQRVQVKRRKFGKFIGLRGCDTPLSEVEMRLETTQARLRRIVAEEEAKEKTMPMRRWW</sequence>
<dbReference type="OrthoDB" id="4156665at2759"/>
<organism evidence="1 2">
    <name type="scientific">Saccharata proteae CBS 121410</name>
    <dbReference type="NCBI Taxonomy" id="1314787"/>
    <lineage>
        <taxon>Eukaryota</taxon>
        <taxon>Fungi</taxon>
        <taxon>Dikarya</taxon>
        <taxon>Ascomycota</taxon>
        <taxon>Pezizomycotina</taxon>
        <taxon>Dothideomycetes</taxon>
        <taxon>Dothideomycetes incertae sedis</taxon>
        <taxon>Botryosphaeriales</taxon>
        <taxon>Saccharataceae</taxon>
        <taxon>Saccharata</taxon>
    </lineage>
</organism>
<keyword evidence="2" id="KW-1185">Reference proteome</keyword>
<proteinExistence type="predicted"/>
<evidence type="ECO:0000313" key="1">
    <source>
        <dbReference type="EMBL" id="KAF2088243.1"/>
    </source>
</evidence>
<name>A0A9P4M0U7_9PEZI</name>
<dbReference type="Proteomes" id="UP000799776">
    <property type="component" value="Unassembled WGS sequence"/>
</dbReference>
<evidence type="ECO:0000313" key="2">
    <source>
        <dbReference type="Proteomes" id="UP000799776"/>
    </source>
</evidence>
<comment type="caution">
    <text evidence="1">The sequence shown here is derived from an EMBL/GenBank/DDBJ whole genome shotgun (WGS) entry which is preliminary data.</text>
</comment>
<accession>A0A9P4M0U7</accession>
<dbReference type="EMBL" id="ML978717">
    <property type="protein sequence ID" value="KAF2088243.1"/>
    <property type="molecule type" value="Genomic_DNA"/>
</dbReference>